<dbReference type="PANTHER" id="PTHR23155:SF1152">
    <property type="entry name" value="AAA+ ATPASE DOMAIN-CONTAINING PROTEIN"/>
    <property type="match status" value="1"/>
</dbReference>
<dbReference type="FunFam" id="1.10.10.10:FF:000322">
    <property type="entry name" value="Probable disease resistance protein At1g63360"/>
    <property type="match status" value="1"/>
</dbReference>
<dbReference type="FunFam" id="1.10.8.430:FF:000003">
    <property type="entry name" value="Probable disease resistance protein At5g66910"/>
    <property type="match status" value="1"/>
</dbReference>
<evidence type="ECO:0000313" key="15">
    <source>
        <dbReference type="EMBL" id="KAF5939731.1"/>
    </source>
</evidence>
<dbReference type="PRINTS" id="PR00364">
    <property type="entry name" value="DISEASERSIST"/>
</dbReference>
<keyword evidence="9" id="KW-0611">Plant defense</keyword>
<evidence type="ECO:0008006" key="17">
    <source>
        <dbReference type="Google" id="ProtNLM"/>
    </source>
</evidence>
<evidence type="ECO:0000256" key="4">
    <source>
        <dbReference type="ARBA" id="ARBA00022490"/>
    </source>
</evidence>
<gene>
    <name evidence="15" type="ORF">HYC85_023990</name>
</gene>
<feature type="domain" description="Disease resistance protein winged helix" evidence="14">
    <location>
        <begin position="398"/>
        <end position="467"/>
    </location>
</feature>
<dbReference type="CDD" id="cd14798">
    <property type="entry name" value="RX-CC_like"/>
    <property type="match status" value="1"/>
</dbReference>
<dbReference type="InterPro" id="IPR036388">
    <property type="entry name" value="WH-like_DNA-bd_sf"/>
</dbReference>
<comment type="similarity">
    <text evidence="3">Belongs to the disease resistance NB-LRR family.</text>
</comment>
<dbReference type="InterPro" id="IPR042197">
    <property type="entry name" value="Apaf_helical"/>
</dbReference>
<proteinExistence type="inferred from homology"/>
<keyword evidence="4" id="KW-0963">Cytoplasm</keyword>
<feature type="coiled-coil region" evidence="11">
    <location>
        <begin position="31"/>
        <end position="78"/>
    </location>
</feature>
<dbReference type="InterPro" id="IPR038005">
    <property type="entry name" value="RX-like_CC"/>
</dbReference>
<evidence type="ECO:0000313" key="16">
    <source>
        <dbReference type="Proteomes" id="UP000593564"/>
    </source>
</evidence>
<name>A0A7J7GIH3_CAMSI</name>
<dbReference type="AlphaFoldDB" id="A0A7J7GIH3"/>
<evidence type="ECO:0000259" key="13">
    <source>
        <dbReference type="Pfam" id="PF18052"/>
    </source>
</evidence>
<keyword evidence="10" id="KW-0067">ATP-binding</keyword>
<dbReference type="GO" id="GO:0005524">
    <property type="term" value="F:ATP binding"/>
    <property type="evidence" value="ECO:0007669"/>
    <property type="project" value="UniProtKB-KW"/>
</dbReference>
<feature type="domain" description="Disease resistance N-terminal" evidence="13">
    <location>
        <begin position="5"/>
        <end position="87"/>
    </location>
</feature>
<dbReference type="Pfam" id="PF23559">
    <property type="entry name" value="WHD_DRP"/>
    <property type="match status" value="1"/>
</dbReference>
<dbReference type="Gene3D" id="1.10.8.430">
    <property type="entry name" value="Helical domain of apoptotic protease-activating factors"/>
    <property type="match status" value="1"/>
</dbReference>
<dbReference type="Pfam" id="PF00931">
    <property type="entry name" value="NB-ARC"/>
    <property type="match status" value="1"/>
</dbReference>
<dbReference type="Pfam" id="PF18052">
    <property type="entry name" value="Rx_N"/>
    <property type="match status" value="1"/>
</dbReference>
<comment type="caution">
    <text evidence="15">The sequence shown here is derived from an EMBL/GenBank/DDBJ whole genome shotgun (WGS) entry which is preliminary data.</text>
</comment>
<accession>A0A7J7GIH3</accession>
<dbReference type="InterPro" id="IPR058922">
    <property type="entry name" value="WHD_DRP"/>
</dbReference>
<feature type="domain" description="NB-ARC" evidence="12">
    <location>
        <begin position="174"/>
        <end position="286"/>
    </location>
</feature>
<keyword evidence="5" id="KW-0433">Leucine-rich repeat</keyword>
<reference evidence="15 16" key="2">
    <citation type="submission" date="2020-07" db="EMBL/GenBank/DDBJ databases">
        <title>Genome assembly of wild tea tree DASZ reveals pedigree and selection history of tea varieties.</title>
        <authorList>
            <person name="Zhang W."/>
        </authorList>
    </citation>
    <scope>NUCLEOTIDE SEQUENCE [LARGE SCALE GENOMIC DNA]</scope>
    <source>
        <strain evidence="16">cv. G240</strain>
        <tissue evidence="15">Leaf</tissue>
    </source>
</reference>
<dbReference type="Gene3D" id="1.20.5.4130">
    <property type="match status" value="1"/>
</dbReference>
<keyword evidence="11" id="KW-0175">Coiled coil</keyword>
<dbReference type="InterPro" id="IPR027417">
    <property type="entry name" value="P-loop_NTPase"/>
</dbReference>
<evidence type="ECO:0000256" key="11">
    <source>
        <dbReference type="SAM" id="Coils"/>
    </source>
</evidence>
<evidence type="ECO:0000259" key="12">
    <source>
        <dbReference type="Pfam" id="PF00931"/>
    </source>
</evidence>
<dbReference type="SUPFAM" id="SSF52058">
    <property type="entry name" value="L domain-like"/>
    <property type="match status" value="1"/>
</dbReference>
<protein>
    <recommendedName>
        <fullName evidence="17">NB-ARC domain-containing protein</fullName>
    </recommendedName>
</protein>
<evidence type="ECO:0000256" key="9">
    <source>
        <dbReference type="ARBA" id="ARBA00022821"/>
    </source>
</evidence>
<evidence type="ECO:0000259" key="14">
    <source>
        <dbReference type="Pfam" id="PF23559"/>
    </source>
</evidence>
<dbReference type="InterPro" id="IPR041118">
    <property type="entry name" value="Rx_N"/>
</dbReference>
<dbReference type="InterPro" id="IPR032675">
    <property type="entry name" value="LRR_dom_sf"/>
</dbReference>
<keyword evidence="8" id="KW-0547">Nucleotide-binding</keyword>
<dbReference type="SUPFAM" id="SSF52540">
    <property type="entry name" value="P-loop containing nucleoside triphosphate hydrolases"/>
    <property type="match status" value="1"/>
</dbReference>
<dbReference type="Proteomes" id="UP000593564">
    <property type="component" value="Unassembled WGS sequence"/>
</dbReference>
<comment type="subcellular location">
    <subcellularLocation>
        <location evidence="2">Cytoplasm</location>
    </subcellularLocation>
</comment>
<dbReference type="InterPro" id="IPR002182">
    <property type="entry name" value="NB-ARC"/>
</dbReference>
<dbReference type="Gene3D" id="3.80.10.10">
    <property type="entry name" value="Ribonuclease Inhibitor"/>
    <property type="match status" value="1"/>
</dbReference>
<keyword evidence="7" id="KW-0677">Repeat</keyword>
<keyword evidence="6" id="KW-0381">Hypersensitive response</keyword>
<evidence type="ECO:0000256" key="8">
    <source>
        <dbReference type="ARBA" id="ARBA00022741"/>
    </source>
</evidence>
<reference evidence="16" key="1">
    <citation type="journal article" date="2020" name="Nat. Commun.">
        <title>Genome assembly of wild tea tree DASZ reveals pedigree and selection history of tea varieties.</title>
        <authorList>
            <person name="Zhang W."/>
            <person name="Zhang Y."/>
            <person name="Qiu H."/>
            <person name="Guo Y."/>
            <person name="Wan H."/>
            <person name="Zhang X."/>
            <person name="Scossa F."/>
            <person name="Alseekh S."/>
            <person name="Zhang Q."/>
            <person name="Wang P."/>
            <person name="Xu L."/>
            <person name="Schmidt M.H."/>
            <person name="Jia X."/>
            <person name="Li D."/>
            <person name="Zhu A."/>
            <person name="Guo F."/>
            <person name="Chen W."/>
            <person name="Ni D."/>
            <person name="Usadel B."/>
            <person name="Fernie A.R."/>
            <person name="Wen W."/>
        </authorList>
    </citation>
    <scope>NUCLEOTIDE SEQUENCE [LARGE SCALE GENOMIC DNA]</scope>
    <source>
        <strain evidence="16">cv. G240</strain>
    </source>
</reference>
<dbReference type="EMBL" id="JACBKZ010000011">
    <property type="protein sequence ID" value="KAF5939731.1"/>
    <property type="molecule type" value="Genomic_DNA"/>
</dbReference>
<dbReference type="Gene3D" id="3.40.50.300">
    <property type="entry name" value="P-loop containing nucleotide triphosphate hydrolases"/>
    <property type="match status" value="1"/>
</dbReference>
<comment type="function">
    <text evidence="1">Confers resistance to late blight (Phytophthora infestans) races carrying the avirulence gene Avr1. Resistance proteins guard the plant against pathogens that contain an appropriate avirulence protein via an indirect interaction with this avirulence protein. That triggers a defense system including the hypersensitive response, which restricts the pathogen growth.</text>
</comment>
<evidence type="ECO:0000256" key="1">
    <source>
        <dbReference type="ARBA" id="ARBA00002074"/>
    </source>
</evidence>
<evidence type="ECO:0000256" key="6">
    <source>
        <dbReference type="ARBA" id="ARBA00022667"/>
    </source>
</evidence>
<evidence type="ECO:0000256" key="5">
    <source>
        <dbReference type="ARBA" id="ARBA00022614"/>
    </source>
</evidence>
<keyword evidence="16" id="KW-1185">Reference proteome</keyword>
<dbReference type="GO" id="GO:0009626">
    <property type="term" value="P:plant-type hypersensitive response"/>
    <property type="evidence" value="ECO:0007669"/>
    <property type="project" value="UniProtKB-KW"/>
</dbReference>
<evidence type="ECO:0000256" key="3">
    <source>
        <dbReference type="ARBA" id="ARBA00008894"/>
    </source>
</evidence>
<dbReference type="GO" id="GO:0043531">
    <property type="term" value="F:ADP binding"/>
    <property type="evidence" value="ECO:0007669"/>
    <property type="project" value="InterPro"/>
</dbReference>
<organism evidence="15 16">
    <name type="scientific">Camellia sinensis</name>
    <name type="common">Tea plant</name>
    <name type="synonym">Thea sinensis</name>
    <dbReference type="NCBI Taxonomy" id="4442"/>
    <lineage>
        <taxon>Eukaryota</taxon>
        <taxon>Viridiplantae</taxon>
        <taxon>Streptophyta</taxon>
        <taxon>Embryophyta</taxon>
        <taxon>Tracheophyta</taxon>
        <taxon>Spermatophyta</taxon>
        <taxon>Magnoliopsida</taxon>
        <taxon>eudicotyledons</taxon>
        <taxon>Gunneridae</taxon>
        <taxon>Pentapetalae</taxon>
        <taxon>asterids</taxon>
        <taxon>Ericales</taxon>
        <taxon>Theaceae</taxon>
        <taxon>Camellia</taxon>
    </lineage>
</organism>
<sequence>MAEIAVNLLAKNLKELLSSKIDLILGEKDKIQILCEDLQLLRINLNDLQVKFFEHEQVKNLEARIRDLAYEAENTIDSFLVNIFSTKDINMKKMKEMKYIWMEEISLYLDHVKEEIEAIKTEMMGIYDMGLEGILQVGSCSSSGDSDSSNTNTNAKTWGVGEEEIMVGFEDEAMSLKEQLTGGPKQLQVISIFGMAGQGKTTLATKLYNDPLVVYHFYIRAWTSVSQEYRKRDLLIHLLSCVMKHTNGIDQMGDEKLCEKLYKSLKDQTYFIVMDDMWDTKAWAKANSPSLSLRFLTHNESWDLFQRKVFGKRENCPPELMEIGKQIANKCQGLPLAIVLVAGIFTNEEKSQGQWKQVGETLNSNLAANPQLWMKTLELSYNHLPGHLKPCLLYFGAFPEDYQIRVEKLIWLWVAEGFITKTGEKRLEDVAKEYLMDLIGRSLLLASKRGYDGEIKGCGIHDLLREFYIKKGEEEFFLQRFLGYQRISVSTTSGQNICSLLFFNSGCGGSWYPYFLSPRLKLLKVLDTSFIQIFKYPIEVEQLVLLRYLTLDILEKRENQFILPPSISNLYYLETLIISTSHSFIILPCDVWTMENLTHLCVSGNGKYIIRYLFPYFPSDNLPFLDNLQTLSWVFYQKEFSVRIPNLKELGLCGRMVHEKSLMFPDLHFLDHLQELKLWNECIFNRDAHVLGRIKLPLNLTKLTLKNTYLKWDEVSTLGKSLPNLEGLKLLNKACIGKCWETSDGEFPRLKFLQLKLVQVDQLEVSSNHFPVLQRLVLIQCNGLKKIPSEMGNIPTLQMIEVHWCHPFLANSAKEIKEEHESIGNNWLQMSESNNNVL</sequence>
<dbReference type="PANTHER" id="PTHR23155">
    <property type="entry name" value="DISEASE RESISTANCE PROTEIN RP"/>
    <property type="match status" value="1"/>
</dbReference>
<evidence type="ECO:0000256" key="2">
    <source>
        <dbReference type="ARBA" id="ARBA00004496"/>
    </source>
</evidence>
<evidence type="ECO:0000256" key="7">
    <source>
        <dbReference type="ARBA" id="ARBA00022737"/>
    </source>
</evidence>
<evidence type="ECO:0000256" key="10">
    <source>
        <dbReference type="ARBA" id="ARBA00022840"/>
    </source>
</evidence>
<dbReference type="InterPro" id="IPR044974">
    <property type="entry name" value="Disease_R_plants"/>
</dbReference>
<dbReference type="Gene3D" id="1.10.10.10">
    <property type="entry name" value="Winged helix-like DNA-binding domain superfamily/Winged helix DNA-binding domain"/>
    <property type="match status" value="1"/>
</dbReference>